<sequence length="166" mass="18724">MTETAVKRWYARGLRSHFHLLRVLGFLLGILLLIGWGLVSLERSPAGQGLDSSKWQWASASSFQEAAPPDQGWIPLSSRPDLHNESRYYWLRIPLAYDDEAPLLREPTLWVFNTPSLRVFDRGNGCFPTTRRSGAIGSTCSPTGTQRRFPHLFHPSCTCLSTTAKH</sequence>
<proteinExistence type="predicted"/>
<reference evidence="2 3" key="1">
    <citation type="submission" date="2018-09" db="EMBL/GenBank/DDBJ databases">
        <title>Cohnella cavernae sp. nov., isolated from a karst cave.</title>
        <authorList>
            <person name="Zhu H."/>
        </authorList>
    </citation>
    <scope>NUCLEOTIDE SEQUENCE [LARGE SCALE GENOMIC DNA]</scope>
    <source>
        <strain evidence="2 3">K2E09-144</strain>
    </source>
</reference>
<evidence type="ECO:0000256" key="1">
    <source>
        <dbReference type="SAM" id="Phobius"/>
    </source>
</evidence>
<gene>
    <name evidence="2" type="ORF">D3H35_15810</name>
</gene>
<evidence type="ECO:0000313" key="2">
    <source>
        <dbReference type="EMBL" id="RIE02205.1"/>
    </source>
</evidence>
<accession>A0A398CIJ9</accession>
<name>A0A398CIJ9_9BACL</name>
<dbReference type="AlphaFoldDB" id="A0A398CIJ9"/>
<evidence type="ECO:0000313" key="3">
    <source>
        <dbReference type="Proteomes" id="UP000266340"/>
    </source>
</evidence>
<dbReference type="EMBL" id="QXJM01000039">
    <property type="protein sequence ID" value="RIE02205.1"/>
    <property type="molecule type" value="Genomic_DNA"/>
</dbReference>
<keyword evidence="3" id="KW-1185">Reference proteome</keyword>
<dbReference type="RefSeq" id="WP_119150244.1">
    <property type="nucleotide sequence ID" value="NZ_QXJM01000039.1"/>
</dbReference>
<dbReference type="Proteomes" id="UP000266340">
    <property type="component" value="Unassembled WGS sequence"/>
</dbReference>
<keyword evidence="1" id="KW-0812">Transmembrane</keyword>
<keyword evidence="1" id="KW-0472">Membrane</keyword>
<keyword evidence="1" id="KW-1133">Transmembrane helix</keyword>
<organism evidence="2 3">
    <name type="scientific">Cohnella faecalis</name>
    <dbReference type="NCBI Taxonomy" id="2315694"/>
    <lineage>
        <taxon>Bacteria</taxon>
        <taxon>Bacillati</taxon>
        <taxon>Bacillota</taxon>
        <taxon>Bacilli</taxon>
        <taxon>Bacillales</taxon>
        <taxon>Paenibacillaceae</taxon>
        <taxon>Cohnella</taxon>
    </lineage>
</organism>
<protein>
    <submittedName>
        <fullName evidence="2">Uncharacterized protein</fullName>
    </submittedName>
</protein>
<comment type="caution">
    <text evidence="2">The sequence shown here is derived from an EMBL/GenBank/DDBJ whole genome shotgun (WGS) entry which is preliminary data.</text>
</comment>
<feature type="transmembrane region" description="Helical" evidence="1">
    <location>
        <begin position="20"/>
        <end position="39"/>
    </location>
</feature>